<dbReference type="PIRSF" id="PIRSF003101">
    <property type="entry name" value="FtsA"/>
    <property type="match status" value="1"/>
</dbReference>
<keyword evidence="2 5" id="KW-0132">Cell division</keyword>
<keyword evidence="3 5" id="KW-0472">Membrane</keyword>
<sequence length="431" mass="45875">MTYNATIRGKRQRIVTALDIGTSKVCCLIGKTSATPDWFEGNGDTMHFEVLGFGHTRSEGLKAGMVTHLDTAEQCIRAAVDGAERMAGVTVEDVQLSVTAGRIKSESFSASVALPSGAVRDDDVFRLLAGGRQYAARDKRTVLHALPTDYRLDENGGISEPHGMCGERLSVDLHAVTADEVAMRNLMLCVERCHLGVSGLVAAPYSSALSVVTSDEAKLGVACIDFGAGTTTLSVIADGHFIHADASRLAGNGITTDIARTLGAPIEHAERLKTLHGSAFATLSDEREIITYPCVSGMAQGSLNQITKAQLACIIRPRVEEILDLMRHRLAGSGFAAEAAQHLVLTGGGSQLTGLPELASNMFGRPARLGRPRVMTGLPPAAAAPDFSAAIGLFLHWARGDDKLGARTEQRFLRTGTGYFAKVGEWIMENF</sequence>
<evidence type="ECO:0000256" key="4">
    <source>
        <dbReference type="ARBA" id="ARBA00023306"/>
    </source>
</evidence>
<dbReference type="GO" id="GO:0032153">
    <property type="term" value="C:cell division site"/>
    <property type="evidence" value="ECO:0007669"/>
    <property type="project" value="UniProtKB-UniRule"/>
</dbReference>
<dbReference type="CDD" id="cd24048">
    <property type="entry name" value="ASKHA_NBD_FtsA"/>
    <property type="match status" value="1"/>
</dbReference>
<dbReference type="Gene3D" id="3.30.420.40">
    <property type="match status" value="2"/>
</dbReference>
<dbReference type="OrthoDB" id="9810567at2"/>
<dbReference type="NCBIfam" id="TIGR01174">
    <property type="entry name" value="ftsA"/>
    <property type="match status" value="1"/>
</dbReference>
<protein>
    <recommendedName>
        <fullName evidence="5 6">Cell division protein FtsA</fullName>
    </recommendedName>
</protein>
<organism evidence="8 9">
    <name type="scientific">Methyloceanibacter marginalis</name>
    <dbReference type="NCBI Taxonomy" id="1774971"/>
    <lineage>
        <taxon>Bacteria</taxon>
        <taxon>Pseudomonadati</taxon>
        <taxon>Pseudomonadota</taxon>
        <taxon>Alphaproteobacteria</taxon>
        <taxon>Hyphomicrobiales</taxon>
        <taxon>Hyphomicrobiaceae</taxon>
        <taxon>Methyloceanibacter</taxon>
    </lineage>
</organism>
<comment type="similarity">
    <text evidence="5 6">Belongs to the FtsA/MreB family.</text>
</comment>
<feature type="domain" description="SHS2" evidence="7">
    <location>
        <begin position="15"/>
        <end position="211"/>
    </location>
</feature>
<dbReference type="Pfam" id="PF14450">
    <property type="entry name" value="FtsA"/>
    <property type="match status" value="1"/>
</dbReference>
<dbReference type="Gene3D" id="3.30.1490.110">
    <property type="match status" value="1"/>
</dbReference>
<dbReference type="GO" id="GO:0009898">
    <property type="term" value="C:cytoplasmic side of plasma membrane"/>
    <property type="evidence" value="ECO:0007669"/>
    <property type="project" value="UniProtKB-UniRule"/>
</dbReference>
<proteinExistence type="inferred from homology"/>
<evidence type="ECO:0000313" key="8">
    <source>
        <dbReference type="EMBL" id="ODR96087.1"/>
    </source>
</evidence>
<dbReference type="PANTHER" id="PTHR32432">
    <property type="entry name" value="CELL DIVISION PROTEIN FTSA-RELATED"/>
    <property type="match status" value="1"/>
</dbReference>
<comment type="function">
    <text evidence="5 6">Cell division protein that is involved in the assembly of the Z ring. May serve as a membrane anchor for the Z ring.</text>
</comment>
<keyword evidence="1 5" id="KW-1003">Cell membrane</keyword>
<comment type="subcellular location">
    <subcellularLocation>
        <location evidence="5">Cell membrane</location>
        <topology evidence="5">Peripheral membrane protein</topology>
        <orientation evidence="5">Cytoplasmic side</orientation>
    </subcellularLocation>
    <text evidence="5">Localizes to the Z ring in an FtsZ-dependent manner. Targeted to the membrane through a conserved C-terminal amphipathic helix.</text>
</comment>
<dbReference type="InterPro" id="IPR003494">
    <property type="entry name" value="SHS2_FtsA"/>
</dbReference>
<dbReference type="GO" id="GO:0043093">
    <property type="term" value="P:FtsZ-dependent cytokinesis"/>
    <property type="evidence" value="ECO:0007669"/>
    <property type="project" value="UniProtKB-UniRule"/>
</dbReference>
<evidence type="ECO:0000313" key="9">
    <source>
        <dbReference type="Proteomes" id="UP000095042"/>
    </source>
</evidence>
<dbReference type="RefSeq" id="WP_069625134.1">
    <property type="nucleotide sequence ID" value="NZ_LPWD01000462.1"/>
</dbReference>
<dbReference type="SMART" id="SM00842">
    <property type="entry name" value="FtsA"/>
    <property type="match status" value="1"/>
</dbReference>
<dbReference type="EMBL" id="LPWD01000462">
    <property type="protein sequence ID" value="ODR96087.1"/>
    <property type="molecule type" value="Genomic_DNA"/>
</dbReference>
<dbReference type="InterPro" id="IPR020823">
    <property type="entry name" value="Cell_div_FtsA"/>
</dbReference>
<keyword evidence="4 5" id="KW-0131">Cell cycle</keyword>
<evidence type="ECO:0000256" key="3">
    <source>
        <dbReference type="ARBA" id="ARBA00023136"/>
    </source>
</evidence>
<dbReference type="SUPFAM" id="SSF53067">
    <property type="entry name" value="Actin-like ATPase domain"/>
    <property type="match status" value="2"/>
</dbReference>
<dbReference type="InterPro" id="IPR043129">
    <property type="entry name" value="ATPase_NBD"/>
</dbReference>
<evidence type="ECO:0000256" key="5">
    <source>
        <dbReference type="HAMAP-Rule" id="MF_02033"/>
    </source>
</evidence>
<comment type="subunit">
    <text evidence="5">Self-interacts. Interacts with FtsZ.</text>
</comment>
<dbReference type="InterPro" id="IPR050696">
    <property type="entry name" value="FtsA/MreB"/>
</dbReference>
<dbReference type="Proteomes" id="UP000095042">
    <property type="component" value="Unassembled WGS sequence"/>
</dbReference>
<dbReference type="Pfam" id="PF02491">
    <property type="entry name" value="SHS2_FTSA"/>
    <property type="match status" value="1"/>
</dbReference>
<dbReference type="AlphaFoldDB" id="A0A1E3VRC2"/>
<reference evidence="8 9" key="1">
    <citation type="journal article" date="2016" name="Environ. Microbiol.">
        <title>New Methyloceanibacter diversity from North Sea sediments includes methanotroph containing solely the soluble methane monooxygenase.</title>
        <authorList>
            <person name="Vekeman B."/>
            <person name="Kerckhof F.M."/>
            <person name="Cremers G."/>
            <person name="de Vos P."/>
            <person name="Vandamme P."/>
            <person name="Boon N."/>
            <person name="Op den Camp H.J."/>
            <person name="Heylen K."/>
        </authorList>
    </citation>
    <scope>NUCLEOTIDE SEQUENCE [LARGE SCALE GENOMIC DNA]</scope>
    <source>
        <strain evidence="8 9">R-67177</strain>
    </source>
</reference>
<dbReference type="PANTHER" id="PTHR32432:SF4">
    <property type="entry name" value="CELL DIVISION PROTEIN FTSA"/>
    <property type="match status" value="1"/>
</dbReference>
<keyword evidence="9" id="KW-1185">Reference proteome</keyword>
<evidence type="ECO:0000256" key="2">
    <source>
        <dbReference type="ARBA" id="ARBA00022618"/>
    </source>
</evidence>
<evidence type="ECO:0000256" key="1">
    <source>
        <dbReference type="ARBA" id="ARBA00022475"/>
    </source>
</evidence>
<dbReference type="HAMAP" id="MF_02033">
    <property type="entry name" value="FtsA"/>
    <property type="match status" value="1"/>
</dbReference>
<evidence type="ECO:0000256" key="6">
    <source>
        <dbReference type="PIRNR" id="PIRNR003101"/>
    </source>
</evidence>
<evidence type="ECO:0000259" key="7">
    <source>
        <dbReference type="SMART" id="SM00842"/>
    </source>
</evidence>
<comment type="caution">
    <text evidence="8">The sequence shown here is derived from an EMBL/GenBank/DDBJ whole genome shotgun (WGS) entry which is preliminary data.</text>
</comment>
<name>A0A1E3VRC2_9HYPH</name>
<gene>
    <name evidence="5" type="primary">ftsA</name>
    <name evidence="8" type="ORF">AUC71_04705</name>
</gene>
<accession>A0A1E3VRC2</accession>